<protein>
    <submittedName>
        <fullName evidence="2">Uncharacterized protein</fullName>
    </submittedName>
</protein>
<sequence>METSEEDVIKLKEELVILDTEFNEERRKFINDLDRTSELIKQFEEEKKELLIRFVKK</sequence>
<reference evidence="2" key="3">
    <citation type="submission" date="2023-05" db="EMBL/GenBank/DDBJ databases">
        <authorList>
            <person name="Smith C.H."/>
        </authorList>
    </citation>
    <scope>NUCLEOTIDE SEQUENCE</scope>
    <source>
        <strain evidence="2">CHS0354</strain>
        <tissue evidence="2">Mantle</tissue>
    </source>
</reference>
<dbReference type="EMBL" id="JAEAOA010001835">
    <property type="protein sequence ID" value="KAK3594521.1"/>
    <property type="molecule type" value="Genomic_DNA"/>
</dbReference>
<reference evidence="2" key="1">
    <citation type="journal article" date="2021" name="Genome Biol. Evol.">
        <title>A High-Quality Reference Genome for a Parasitic Bivalve with Doubly Uniparental Inheritance (Bivalvia: Unionida).</title>
        <authorList>
            <person name="Smith C.H."/>
        </authorList>
    </citation>
    <scope>NUCLEOTIDE SEQUENCE</scope>
    <source>
        <strain evidence="2">CHS0354</strain>
    </source>
</reference>
<comment type="caution">
    <text evidence="2">The sequence shown here is derived from an EMBL/GenBank/DDBJ whole genome shotgun (WGS) entry which is preliminary data.</text>
</comment>
<name>A0AAE0SMP5_9BIVA</name>
<keyword evidence="3" id="KW-1185">Reference proteome</keyword>
<accession>A0AAE0SMP5</accession>
<dbReference type="Proteomes" id="UP001195483">
    <property type="component" value="Unassembled WGS sequence"/>
</dbReference>
<evidence type="ECO:0000256" key="1">
    <source>
        <dbReference type="SAM" id="Coils"/>
    </source>
</evidence>
<evidence type="ECO:0000313" key="2">
    <source>
        <dbReference type="EMBL" id="KAK3594521.1"/>
    </source>
</evidence>
<dbReference type="AlphaFoldDB" id="A0AAE0SMP5"/>
<keyword evidence="1" id="KW-0175">Coiled coil</keyword>
<proteinExistence type="predicted"/>
<gene>
    <name evidence="2" type="ORF">CHS0354_030867</name>
</gene>
<feature type="coiled-coil region" evidence="1">
    <location>
        <begin position="1"/>
        <end position="53"/>
    </location>
</feature>
<reference evidence="2" key="2">
    <citation type="journal article" date="2021" name="Genome Biol. Evol.">
        <title>Developing a high-quality reference genome for a parasitic bivalve with doubly uniparental inheritance (Bivalvia: Unionida).</title>
        <authorList>
            <person name="Smith C.H."/>
        </authorList>
    </citation>
    <scope>NUCLEOTIDE SEQUENCE</scope>
    <source>
        <strain evidence="2">CHS0354</strain>
        <tissue evidence="2">Mantle</tissue>
    </source>
</reference>
<organism evidence="2 3">
    <name type="scientific">Potamilus streckersoni</name>
    <dbReference type="NCBI Taxonomy" id="2493646"/>
    <lineage>
        <taxon>Eukaryota</taxon>
        <taxon>Metazoa</taxon>
        <taxon>Spiralia</taxon>
        <taxon>Lophotrochozoa</taxon>
        <taxon>Mollusca</taxon>
        <taxon>Bivalvia</taxon>
        <taxon>Autobranchia</taxon>
        <taxon>Heteroconchia</taxon>
        <taxon>Palaeoheterodonta</taxon>
        <taxon>Unionida</taxon>
        <taxon>Unionoidea</taxon>
        <taxon>Unionidae</taxon>
        <taxon>Ambleminae</taxon>
        <taxon>Lampsilini</taxon>
        <taxon>Potamilus</taxon>
    </lineage>
</organism>
<evidence type="ECO:0000313" key="3">
    <source>
        <dbReference type="Proteomes" id="UP001195483"/>
    </source>
</evidence>